<proteinExistence type="predicted"/>
<accession>A0A261SH34</accession>
<dbReference type="Proteomes" id="UP000216354">
    <property type="component" value="Unassembled WGS sequence"/>
</dbReference>
<evidence type="ECO:0000313" key="2">
    <source>
        <dbReference type="EMBL" id="OZI64197.1"/>
    </source>
</evidence>
<protein>
    <submittedName>
        <fullName evidence="1">Uncharacterized protein</fullName>
    </submittedName>
</protein>
<keyword evidence="3" id="KW-1185">Reference proteome</keyword>
<dbReference type="OrthoDB" id="8639491at2"/>
<comment type="caution">
    <text evidence="1">The sequence shown here is derived from an EMBL/GenBank/DDBJ whole genome shotgun (WGS) entry which is preliminary data.</text>
</comment>
<reference evidence="2 3" key="1">
    <citation type="submission" date="2017-05" db="EMBL/GenBank/DDBJ databases">
        <title>Complete and WGS of Bordetella genogroups.</title>
        <authorList>
            <person name="Spilker T."/>
            <person name="Lipuma J."/>
        </authorList>
    </citation>
    <scope>NUCLEOTIDE SEQUENCE [LARGE SCALE GENOMIC DNA]</scope>
    <source>
        <strain evidence="2 3">AU9795</strain>
    </source>
</reference>
<evidence type="ECO:0000313" key="3">
    <source>
        <dbReference type="Proteomes" id="UP000216354"/>
    </source>
</evidence>
<organism evidence="1 4">
    <name type="scientific">Bordetella genomosp. 1</name>
    <dbReference type="NCBI Taxonomy" id="1395607"/>
    <lineage>
        <taxon>Bacteria</taxon>
        <taxon>Pseudomonadati</taxon>
        <taxon>Pseudomonadota</taxon>
        <taxon>Betaproteobacteria</taxon>
        <taxon>Burkholderiales</taxon>
        <taxon>Alcaligenaceae</taxon>
        <taxon>Bordetella</taxon>
    </lineage>
</organism>
<dbReference type="Proteomes" id="UP000217005">
    <property type="component" value="Unassembled WGS sequence"/>
</dbReference>
<evidence type="ECO:0000313" key="1">
    <source>
        <dbReference type="EMBL" id="OZI35673.1"/>
    </source>
</evidence>
<dbReference type="EMBL" id="NEVL01000003">
    <property type="protein sequence ID" value="OZI35673.1"/>
    <property type="molecule type" value="Genomic_DNA"/>
</dbReference>
<dbReference type="EMBL" id="NEVR01000003">
    <property type="protein sequence ID" value="OZI64197.1"/>
    <property type="molecule type" value="Genomic_DNA"/>
</dbReference>
<dbReference type="AlphaFoldDB" id="A0A261SH34"/>
<reference evidence="1 4" key="2">
    <citation type="submission" date="2017-05" db="EMBL/GenBank/DDBJ databases">
        <title>Complete and WGS of Bordetella genogroups.</title>
        <authorList>
            <person name="Spilker T."/>
            <person name="LiPuma J."/>
        </authorList>
    </citation>
    <scope>NUCLEOTIDE SEQUENCE [LARGE SCALE GENOMIC DNA]</scope>
    <source>
        <strain evidence="1 4">AU17610</strain>
    </source>
</reference>
<dbReference type="RefSeq" id="WP_094826482.1">
    <property type="nucleotide sequence ID" value="NZ_NEVL01000003.1"/>
</dbReference>
<name>A0A261SH34_9BORD</name>
<sequence length="172" mass="18479">MPLQTSSAPRTIHLYTEEQRGNQIVESIVVGMFSDVSGADKLIVVQDPHSGIKFVYRVEHDVSNLDAAAITELDAAKFDGKSSTNINGMSYKLGTADAALKLLRGKTTWIQDKGAVLSVLLQNAAVRSARFSVMRIQRERMTKVPPGVQVESLAQALAAREAAAASTADPLV</sequence>
<gene>
    <name evidence="2" type="ORF">CAL27_16655</name>
    <name evidence="1" type="ORF">CEG14_11450</name>
</gene>
<evidence type="ECO:0000313" key="4">
    <source>
        <dbReference type="Proteomes" id="UP000217005"/>
    </source>
</evidence>